<feature type="domain" description="Nitroreductase" evidence="6">
    <location>
        <begin position="22"/>
        <end position="209"/>
    </location>
</feature>
<evidence type="ECO:0000256" key="5">
    <source>
        <dbReference type="ARBA" id="ARBA00023002"/>
    </source>
</evidence>
<sequence length="235" mass="26211">MDRHYPQADAGEAGLSFERLAEARRSCRAFLPTPLPDELIRRILVTAQHSPSWSNTQPWRLTVTSGQGTERFRRMMLAKAASSDPATRDFAFPREYTGEYQDRRRRCGFQLYDAVGIERGDREAYARQTMRNFAFFDAPHVAIVTTEEALGVYGAIDCGGYVSHFMLAAQALGVGTIAQAALANYAADICEFFGMPQSRRVVCGISFGWPDHAHPSNGFMTERVGLSEVVDWVSD</sequence>
<protein>
    <submittedName>
        <fullName evidence="7">Nitroreductase</fullName>
    </submittedName>
</protein>
<dbReference type="AlphaFoldDB" id="A0A949UUE8"/>
<dbReference type="Pfam" id="PF00881">
    <property type="entry name" value="Nitroreductase"/>
    <property type="match status" value="1"/>
</dbReference>
<evidence type="ECO:0000256" key="1">
    <source>
        <dbReference type="ARBA" id="ARBA00001917"/>
    </source>
</evidence>
<name>A0A949UUE8_9HYPH</name>
<reference evidence="7 8" key="1">
    <citation type="submission" date="2021-06" db="EMBL/GenBank/DDBJ databases">
        <title>Falsochrobactrum tianjin sp.nov., a new petroleum-degrading bacteria isolated from oily soils.</title>
        <authorList>
            <person name="Chen G."/>
            <person name="Chen H."/>
            <person name="Tian J."/>
            <person name="Qing J."/>
            <person name="Zhong L."/>
            <person name="Ma W."/>
            <person name="Song Y."/>
            <person name="Cui X."/>
            <person name="Yan B."/>
        </authorList>
    </citation>
    <scope>NUCLEOTIDE SEQUENCE [LARGE SCALE GENOMIC DNA]</scope>
    <source>
        <strain evidence="7 8">TDYN1</strain>
    </source>
</reference>
<evidence type="ECO:0000256" key="2">
    <source>
        <dbReference type="ARBA" id="ARBA00007118"/>
    </source>
</evidence>
<comment type="similarity">
    <text evidence="2">Belongs to the nitroreductase family.</text>
</comment>
<comment type="cofactor">
    <cofactor evidence="1">
        <name>FMN</name>
        <dbReference type="ChEBI" id="CHEBI:58210"/>
    </cofactor>
</comment>
<gene>
    <name evidence="7" type="ORF">KUG47_16610</name>
</gene>
<dbReference type="EMBL" id="JAHRVA010000015">
    <property type="protein sequence ID" value="MBV2145109.1"/>
    <property type="molecule type" value="Genomic_DNA"/>
</dbReference>
<dbReference type="GO" id="GO:0016491">
    <property type="term" value="F:oxidoreductase activity"/>
    <property type="evidence" value="ECO:0007669"/>
    <property type="project" value="UniProtKB-KW"/>
</dbReference>
<keyword evidence="5" id="KW-0560">Oxidoreductase</keyword>
<keyword evidence="4" id="KW-0288">FMN</keyword>
<keyword evidence="8" id="KW-1185">Reference proteome</keyword>
<evidence type="ECO:0000313" key="7">
    <source>
        <dbReference type="EMBL" id="MBV2145109.1"/>
    </source>
</evidence>
<dbReference type="PANTHER" id="PTHR43673">
    <property type="entry name" value="NAD(P)H NITROREDUCTASE YDGI-RELATED"/>
    <property type="match status" value="1"/>
</dbReference>
<comment type="caution">
    <text evidence="7">The sequence shown here is derived from an EMBL/GenBank/DDBJ whole genome shotgun (WGS) entry which is preliminary data.</text>
</comment>
<accession>A0A949UUE8</accession>
<evidence type="ECO:0000313" key="8">
    <source>
        <dbReference type="Proteomes" id="UP000752297"/>
    </source>
</evidence>
<dbReference type="CDD" id="cd02136">
    <property type="entry name" value="PnbA_NfnB-like"/>
    <property type="match status" value="1"/>
</dbReference>
<proteinExistence type="inferred from homology"/>
<evidence type="ECO:0000256" key="3">
    <source>
        <dbReference type="ARBA" id="ARBA00022630"/>
    </source>
</evidence>
<keyword evidence="3" id="KW-0285">Flavoprotein</keyword>
<evidence type="ECO:0000259" key="6">
    <source>
        <dbReference type="Pfam" id="PF00881"/>
    </source>
</evidence>
<evidence type="ECO:0000256" key="4">
    <source>
        <dbReference type="ARBA" id="ARBA00022643"/>
    </source>
</evidence>
<dbReference type="InterPro" id="IPR029479">
    <property type="entry name" value="Nitroreductase"/>
</dbReference>
<dbReference type="PANTHER" id="PTHR43673:SF2">
    <property type="entry name" value="NITROREDUCTASE"/>
    <property type="match status" value="1"/>
</dbReference>
<organism evidence="7 8">
    <name type="scientific">Falsochrobactrum tianjinense</name>
    <dbReference type="NCBI Taxonomy" id="2706015"/>
    <lineage>
        <taxon>Bacteria</taxon>
        <taxon>Pseudomonadati</taxon>
        <taxon>Pseudomonadota</taxon>
        <taxon>Alphaproteobacteria</taxon>
        <taxon>Hyphomicrobiales</taxon>
        <taxon>Brucellaceae</taxon>
        <taxon>Falsochrobactrum</taxon>
    </lineage>
</organism>
<dbReference type="Proteomes" id="UP000752297">
    <property type="component" value="Unassembled WGS sequence"/>
</dbReference>
<dbReference type="RefSeq" id="WP_217679162.1">
    <property type="nucleotide sequence ID" value="NZ_JAHRVA010000015.1"/>
</dbReference>